<dbReference type="InterPro" id="IPR013783">
    <property type="entry name" value="Ig-like_fold"/>
</dbReference>
<evidence type="ECO:0000256" key="1">
    <source>
        <dbReference type="SAM" id="MobiDB-lite"/>
    </source>
</evidence>
<reference evidence="6" key="2">
    <citation type="submission" date="2025-09" db="UniProtKB">
        <authorList>
            <consortium name="Ensembl"/>
        </authorList>
    </citation>
    <scope>IDENTIFICATION</scope>
</reference>
<dbReference type="InterPro" id="IPR003599">
    <property type="entry name" value="Ig_sub"/>
</dbReference>
<organism evidence="6 7">
    <name type="scientific">Labrus bergylta</name>
    <name type="common">ballan wrasse</name>
    <dbReference type="NCBI Taxonomy" id="56723"/>
    <lineage>
        <taxon>Eukaryota</taxon>
        <taxon>Metazoa</taxon>
        <taxon>Chordata</taxon>
        <taxon>Craniata</taxon>
        <taxon>Vertebrata</taxon>
        <taxon>Euteleostomi</taxon>
        <taxon>Actinopterygii</taxon>
        <taxon>Neopterygii</taxon>
        <taxon>Teleostei</taxon>
        <taxon>Neoteleostei</taxon>
        <taxon>Acanthomorphata</taxon>
        <taxon>Eupercaria</taxon>
        <taxon>Labriformes</taxon>
        <taxon>Labridae</taxon>
        <taxon>Labrus</taxon>
    </lineage>
</organism>
<dbReference type="SMART" id="SM00406">
    <property type="entry name" value="IGv"/>
    <property type="match status" value="1"/>
</dbReference>
<evidence type="ECO:0000313" key="7">
    <source>
        <dbReference type="Proteomes" id="UP000261660"/>
    </source>
</evidence>
<dbReference type="GO" id="GO:0002250">
    <property type="term" value="P:adaptive immune response"/>
    <property type="evidence" value="ECO:0007669"/>
    <property type="project" value="InterPro"/>
</dbReference>
<evidence type="ECO:0000256" key="3">
    <source>
        <dbReference type="SAM" id="SignalP"/>
    </source>
</evidence>
<dbReference type="SUPFAM" id="SSF48726">
    <property type="entry name" value="Immunoglobulin"/>
    <property type="match status" value="1"/>
</dbReference>
<evidence type="ECO:0000259" key="5">
    <source>
        <dbReference type="SMART" id="SM00409"/>
    </source>
</evidence>
<sequence length="242" mass="27132">MSEVKNLACFYTLLFVLTGCVRADLHFLDRNEGESVVFSCVVEKRNPPPYGVYLQRRFLQTSEVLFMYTKSDFSTNNSYDKNRTSVSGDPSSYALNVTITQLRVSDTDRYVCEFLVPVPSSEDLHLKGNDEFVLVVKATECGCSGYSTLLYALSAAVAVLLLLVFLIGCVVFHRGKARRSVKSHPQVPIYEEMAGVHADSQKLAPYHLEETSSSENKIGHMKRSCPENHYERPSGCPRRVSP</sequence>
<dbReference type="InParanoid" id="A0A3Q3EXP6"/>
<dbReference type="Gene3D" id="2.60.40.10">
    <property type="entry name" value="Immunoglobulins"/>
    <property type="match status" value="1"/>
</dbReference>
<protein>
    <submittedName>
        <fullName evidence="6">Uncharacterized LOC109994140</fullName>
    </submittedName>
</protein>
<dbReference type="InterPro" id="IPR036179">
    <property type="entry name" value="Ig-like_dom_sf"/>
</dbReference>
<dbReference type="PANTHER" id="PTHR15343">
    <property type="entry name" value="CD7"/>
    <property type="match status" value="1"/>
</dbReference>
<feature type="region of interest" description="Disordered" evidence="1">
    <location>
        <begin position="208"/>
        <end position="242"/>
    </location>
</feature>
<keyword evidence="3" id="KW-0732">Signal</keyword>
<keyword evidence="2" id="KW-0812">Transmembrane</keyword>
<dbReference type="Proteomes" id="UP000261660">
    <property type="component" value="Unplaced"/>
</dbReference>
<keyword evidence="2" id="KW-0472">Membrane</keyword>
<evidence type="ECO:0000256" key="2">
    <source>
        <dbReference type="SAM" id="Phobius"/>
    </source>
</evidence>
<reference evidence="6" key="1">
    <citation type="submission" date="2025-08" db="UniProtKB">
        <authorList>
            <consortium name="Ensembl"/>
        </authorList>
    </citation>
    <scope>IDENTIFICATION</scope>
</reference>
<feature type="transmembrane region" description="Helical" evidence="2">
    <location>
        <begin position="149"/>
        <end position="172"/>
    </location>
</feature>
<dbReference type="AlphaFoldDB" id="A0A3Q3EXP6"/>
<dbReference type="Pfam" id="PF07686">
    <property type="entry name" value="V-set"/>
    <property type="match status" value="1"/>
</dbReference>
<accession>A0A3Q3EXP6</accession>
<name>A0A3Q3EXP6_9LABR</name>
<dbReference type="GO" id="GO:0038023">
    <property type="term" value="F:signaling receptor activity"/>
    <property type="evidence" value="ECO:0007669"/>
    <property type="project" value="InterPro"/>
</dbReference>
<feature type="chain" id="PRO_5018631115" evidence="3">
    <location>
        <begin position="24"/>
        <end position="242"/>
    </location>
</feature>
<dbReference type="SMART" id="SM00409">
    <property type="entry name" value="IG"/>
    <property type="match status" value="1"/>
</dbReference>
<feature type="signal peptide" evidence="3">
    <location>
        <begin position="1"/>
        <end position="23"/>
    </location>
</feature>
<feature type="domain" description="Immunoglobulin" evidence="5">
    <location>
        <begin position="25"/>
        <end position="137"/>
    </location>
</feature>
<dbReference type="InterPro" id="IPR013106">
    <property type="entry name" value="Ig_V-set"/>
</dbReference>
<dbReference type="GeneTree" id="ENSGT00530000069385"/>
<keyword evidence="7" id="KW-1185">Reference proteome</keyword>
<feature type="domain" description="Immunoglobulin V-set" evidence="4">
    <location>
        <begin position="35"/>
        <end position="114"/>
    </location>
</feature>
<dbReference type="PROSITE" id="PS51257">
    <property type="entry name" value="PROKAR_LIPOPROTEIN"/>
    <property type="match status" value="1"/>
</dbReference>
<dbReference type="Ensembl" id="ENSLBET00000012876.1">
    <property type="protein sequence ID" value="ENSLBEP00000012241.1"/>
    <property type="gene ID" value="ENSLBEG00000009421.1"/>
</dbReference>
<dbReference type="PANTHER" id="PTHR15343:SF0">
    <property type="entry name" value="T-CELL ANTIGEN CD7"/>
    <property type="match status" value="1"/>
</dbReference>
<evidence type="ECO:0000313" key="6">
    <source>
        <dbReference type="Ensembl" id="ENSLBEP00000012241.1"/>
    </source>
</evidence>
<keyword evidence="2" id="KW-1133">Transmembrane helix</keyword>
<proteinExistence type="predicted"/>
<dbReference type="FunCoup" id="A0A3Q3EXP6">
    <property type="interactions" value="73"/>
</dbReference>
<dbReference type="InterPro" id="IPR039090">
    <property type="entry name" value="CD7"/>
</dbReference>
<dbReference type="GO" id="GO:0016020">
    <property type="term" value="C:membrane"/>
    <property type="evidence" value="ECO:0007669"/>
    <property type="project" value="InterPro"/>
</dbReference>
<evidence type="ECO:0000259" key="4">
    <source>
        <dbReference type="SMART" id="SM00406"/>
    </source>
</evidence>